<feature type="transmembrane region" description="Helical" evidence="5">
    <location>
        <begin position="298"/>
        <end position="321"/>
    </location>
</feature>
<evidence type="ECO:0000256" key="1">
    <source>
        <dbReference type="ARBA" id="ARBA00004141"/>
    </source>
</evidence>
<accession>A0A7J7KLJ3</accession>
<proteinExistence type="predicted"/>
<comment type="subcellular location">
    <subcellularLocation>
        <location evidence="1">Membrane</location>
        <topology evidence="1">Multi-pass membrane protein</topology>
    </subcellularLocation>
</comment>
<keyword evidence="7" id="KW-1185">Reference proteome</keyword>
<dbReference type="GO" id="GO:0022857">
    <property type="term" value="F:transmembrane transporter activity"/>
    <property type="evidence" value="ECO:0007669"/>
    <property type="project" value="InterPro"/>
</dbReference>
<keyword evidence="2 5" id="KW-0812">Transmembrane</keyword>
<keyword evidence="4 5" id="KW-0472">Membrane</keyword>
<evidence type="ECO:0000256" key="5">
    <source>
        <dbReference type="SAM" id="Phobius"/>
    </source>
</evidence>
<dbReference type="PANTHER" id="PTHR23507:SF1">
    <property type="entry name" value="FI18259P1-RELATED"/>
    <property type="match status" value="1"/>
</dbReference>
<keyword evidence="3 5" id="KW-1133">Transmembrane helix</keyword>
<evidence type="ECO:0000313" key="6">
    <source>
        <dbReference type="EMBL" id="KAF6039131.1"/>
    </source>
</evidence>
<dbReference type="GO" id="GO:0016020">
    <property type="term" value="C:membrane"/>
    <property type="evidence" value="ECO:0007669"/>
    <property type="project" value="UniProtKB-SubCell"/>
</dbReference>
<feature type="transmembrane region" description="Helical" evidence="5">
    <location>
        <begin position="176"/>
        <end position="202"/>
    </location>
</feature>
<feature type="transmembrane region" description="Helical" evidence="5">
    <location>
        <begin position="214"/>
        <end position="233"/>
    </location>
</feature>
<feature type="transmembrane region" description="Helical" evidence="5">
    <location>
        <begin position="50"/>
        <end position="73"/>
    </location>
</feature>
<dbReference type="SUPFAM" id="SSF103473">
    <property type="entry name" value="MFS general substrate transporter"/>
    <property type="match status" value="1"/>
</dbReference>
<dbReference type="InterPro" id="IPR036259">
    <property type="entry name" value="MFS_trans_sf"/>
</dbReference>
<feature type="transmembrane region" description="Helical" evidence="5">
    <location>
        <begin position="116"/>
        <end position="135"/>
    </location>
</feature>
<protein>
    <submittedName>
        <fullName evidence="6">Uncharacterized protein</fullName>
    </submittedName>
</protein>
<evidence type="ECO:0000256" key="4">
    <source>
        <dbReference type="ARBA" id="ARBA00023136"/>
    </source>
</evidence>
<organism evidence="6 7">
    <name type="scientific">Bugula neritina</name>
    <name type="common">Brown bryozoan</name>
    <name type="synonym">Sertularia neritina</name>
    <dbReference type="NCBI Taxonomy" id="10212"/>
    <lineage>
        <taxon>Eukaryota</taxon>
        <taxon>Metazoa</taxon>
        <taxon>Spiralia</taxon>
        <taxon>Lophotrochozoa</taxon>
        <taxon>Bryozoa</taxon>
        <taxon>Gymnolaemata</taxon>
        <taxon>Cheilostomatida</taxon>
        <taxon>Flustrina</taxon>
        <taxon>Buguloidea</taxon>
        <taxon>Bugulidae</taxon>
        <taxon>Bugula</taxon>
    </lineage>
</organism>
<dbReference type="EMBL" id="VXIV02000302">
    <property type="protein sequence ID" value="KAF6039131.1"/>
    <property type="molecule type" value="Genomic_DNA"/>
</dbReference>
<sequence length="365" mass="39861">MLLNLMLSSYCDKIGHKLPYLLPCLGTALSAVYLAVIASPQFITWPLPTIFVFSIVSSAFGSFPTILMTSFSYCGLVARVDNRSLVMGLCEASILVGVFIGNLITGPIIDSIGLPSMAYINAGISLLPLPVLILLTDVTTEANLSNNWRNVVKLAHILDAFKCVFKKREGSKRLRLNLVFVSYTCIFMASAGASGNSFLYLVKSKGFSLTLYSVFNSYSAILKTISCPLILYVCKRFIKPQEHTIGLVAISCAAIGYIIVPIDILPYSVWIGVTFFSLDLLAYAVIRSIQLSCCEKNELGLIFAYDAIIQSTFGLTGSIGIKALYSATLTTWNGMYLAICALLTIISLSAFVWLSLLKLREKFSN</sequence>
<dbReference type="OrthoDB" id="3026777at2759"/>
<feature type="transmembrane region" description="Helical" evidence="5">
    <location>
        <begin position="85"/>
        <end position="104"/>
    </location>
</feature>
<dbReference type="Proteomes" id="UP000593567">
    <property type="component" value="Unassembled WGS sequence"/>
</dbReference>
<gene>
    <name evidence="6" type="ORF">EB796_002568</name>
</gene>
<dbReference type="InterPro" id="IPR011701">
    <property type="entry name" value="MFS"/>
</dbReference>
<name>A0A7J7KLJ3_BUGNE</name>
<feature type="transmembrane region" description="Helical" evidence="5">
    <location>
        <begin position="20"/>
        <end position="38"/>
    </location>
</feature>
<comment type="caution">
    <text evidence="6">The sequence shown here is derived from an EMBL/GenBank/DDBJ whole genome shotgun (WGS) entry which is preliminary data.</text>
</comment>
<feature type="transmembrane region" description="Helical" evidence="5">
    <location>
        <begin position="333"/>
        <end position="357"/>
    </location>
</feature>
<dbReference type="Gene3D" id="1.20.1250.20">
    <property type="entry name" value="MFS general substrate transporter like domains"/>
    <property type="match status" value="1"/>
</dbReference>
<dbReference type="PANTHER" id="PTHR23507">
    <property type="entry name" value="ZGC:174356"/>
    <property type="match status" value="1"/>
</dbReference>
<evidence type="ECO:0000256" key="2">
    <source>
        <dbReference type="ARBA" id="ARBA00022692"/>
    </source>
</evidence>
<evidence type="ECO:0000256" key="3">
    <source>
        <dbReference type="ARBA" id="ARBA00022989"/>
    </source>
</evidence>
<dbReference type="AlphaFoldDB" id="A0A7J7KLJ3"/>
<evidence type="ECO:0000313" key="7">
    <source>
        <dbReference type="Proteomes" id="UP000593567"/>
    </source>
</evidence>
<dbReference type="Pfam" id="PF07690">
    <property type="entry name" value="MFS_1"/>
    <property type="match status" value="1"/>
</dbReference>
<feature type="transmembrane region" description="Helical" evidence="5">
    <location>
        <begin position="245"/>
        <end position="262"/>
    </location>
</feature>
<reference evidence="6" key="1">
    <citation type="submission" date="2020-06" db="EMBL/GenBank/DDBJ databases">
        <title>Draft genome of Bugula neritina, a colonial animal packing powerful symbionts and potential medicines.</title>
        <authorList>
            <person name="Rayko M."/>
        </authorList>
    </citation>
    <scope>NUCLEOTIDE SEQUENCE [LARGE SCALE GENOMIC DNA]</scope>
    <source>
        <strain evidence="6">Kwan_BN1</strain>
    </source>
</reference>
<feature type="transmembrane region" description="Helical" evidence="5">
    <location>
        <begin position="268"/>
        <end position="286"/>
    </location>
</feature>